<protein>
    <submittedName>
        <fullName evidence="1">Uncharacterized protein</fullName>
    </submittedName>
</protein>
<reference evidence="1" key="1">
    <citation type="journal article" date="2020" name="Mol. Plant Microbe Interact.">
        <title>Genome Sequence of the Biocontrol Agent Coniothyrium minitans strain Conio (IMI 134523).</title>
        <authorList>
            <person name="Patel D."/>
            <person name="Shittu T.A."/>
            <person name="Baroncelli R."/>
            <person name="Muthumeenakshi S."/>
            <person name="Osborne T.H."/>
            <person name="Janganan T.K."/>
            <person name="Sreenivasaprasad S."/>
        </authorList>
    </citation>
    <scope>NUCLEOTIDE SEQUENCE</scope>
    <source>
        <strain evidence="1">Conio</strain>
    </source>
</reference>
<gene>
    <name evidence="1" type="ORF">PMIN01_06111</name>
</gene>
<sequence length="153" mass="17434">MKNFKTMGETCIYWQQLSKARQLRTVGQIRSRRPRSSCKPARTALANRLSPGTQVGRANRTVMLNSPPSSSFTTKAFTFAYARRTSDIGTCADFEEKCTHTVSMSKLLNRRQRIAHGRLSCCNAKKDEPNFYATQKILGYRLHGTRPNFRILL</sequence>
<dbReference type="EMBL" id="WJXW01000005">
    <property type="protein sequence ID" value="KAF9736196.1"/>
    <property type="molecule type" value="Genomic_DNA"/>
</dbReference>
<dbReference type="Proteomes" id="UP000756921">
    <property type="component" value="Unassembled WGS sequence"/>
</dbReference>
<accession>A0A9P6KRU4</accession>
<evidence type="ECO:0000313" key="1">
    <source>
        <dbReference type="EMBL" id="KAF9736196.1"/>
    </source>
</evidence>
<name>A0A9P6KRU4_9PLEO</name>
<proteinExistence type="predicted"/>
<evidence type="ECO:0000313" key="2">
    <source>
        <dbReference type="Proteomes" id="UP000756921"/>
    </source>
</evidence>
<comment type="caution">
    <text evidence="1">The sequence shown here is derived from an EMBL/GenBank/DDBJ whole genome shotgun (WGS) entry which is preliminary data.</text>
</comment>
<organism evidence="1 2">
    <name type="scientific">Paraphaeosphaeria minitans</name>
    <dbReference type="NCBI Taxonomy" id="565426"/>
    <lineage>
        <taxon>Eukaryota</taxon>
        <taxon>Fungi</taxon>
        <taxon>Dikarya</taxon>
        <taxon>Ascomycota</taxon>
        <taxon>Pezizomycotina</taxon>
        <taxon>Dothideomycetes</taxon>
        <taxon>Pleosporomycetidae</taxon>
        <taxon>Pleosporales</taxon>
        <taxon>Massarineae</taxon>
        <taxon>Didymosphaeriaceae</taxon>
        <taxon>Paraphaeosphaeria</taxon>
    </lineage>
</organism>
<dbReference type="AlphaFoldDB" id="A0A9P6KRU4"/>
<keyword evidence="2" id="KW-1185">Reference proteome</keyword>